<reference evidence="1 2" key="1">
    <citation type="submission" date="2021-06" db="EMBL/GenBank/DDBJ databases">
        <title>Caerostris extrusa draft genome.</title>
        <authorList>
            <person name="Kono N."/>
            <person name="Arakawa K."/>
        </authorList>
    </citation>
    <scope>NUCLEOTIDE SEQUENCE [LARGE SCALE GENOMIC DNA]</scope>
</reference>
<protein>
    <submittedName>
        <fullName evidence="1">Uncharacterized protein</fullName>
    </submittedName>
</protein>
<gene>
    <name evidence="1" type="ORF">CEXT_652911</name>
</gene>
<keyword evidence="2" id="KW-1185">Reference proteome</keyword>
<sequence>MKVRGGNESCYPWRLNDERVTQQEKQNHSFLSAGGSHSFAYGQPAVSGTGSVKRVHGVRVENFFTQVQFTSERTVFCLLS</sequence>
<evidence type="ECO:0000313" key="1">
    <source>
        <dbReference type="EMBL" id="GIY97173.1"/>
    </source>
</evidence>
<accession>A0AAV4XTV0</accession>
<comment type="caution">
    <text evidence="1">The sequence shown here is derived from an EMBL/GenBank/DDBJ whole genome shotgun (WGS) entry which is preliminary data.</text>
</comment>
<dbReference type="EMBL" id="BPLR01000748">
    <property type="protein sequence ID" value="GIY97173.1"/>
    <property type="molecule type" value="Genomic_DNA"/>
</dbReference>
<dbReference type="Proteomes" id="UP001054945">
    <property type="component" value="Unassembled WGS sequence"/>
</dbReference>
<proteinExistence type="predicted"/>
<evidence type="ECO:0000313" key="2">
    <source>
        <dbReference type="Proteomes" id="UP001054945"/>
    </source>
</evidence>
<dbReference type="AlphaFoldDB" id="A0AAV4XTV0"/>
<organism evidence="1 2">
    <name type="scientific">Caerostris extrusa</name>
    <name type="common">Bark spider</name>
    <name type="synonym">Caerostris bankana</name>
    <dbReference type="NCBI Taxonomy" id="172846"/>
    <lineage>
        <taxon>Eukaryota</taxon>
        <taxon>Metazoa</taxon>
        <taxon>Ecdysozoa</taxon>
        <taxon>Arthropoda</taxon>
        <taxon>Chelicerata</taxon>
        <taxon>Arachnida</taxon>
        <taxon>Araneae</taxon>
        <taxon>Araneomorphae</taxon>
        <taxon>Entelegynae</taxon>
        <taxon>Araneoidea</taxon>
        <taxon>Araneidae</taxon>
        <taxon>Caerostris</taxon>
    </lineage>
</organism>
<name>A0AAV4XTV0_CAEEX</name>